<feature type="active site" description="Proton acceptor" evidence="2">
    <location>
        <position position="145"/>
    </location>
</feature>
<dbReference type="SUPFAM" id="SSF55144">
    <property type="entry name" value="LigT-like"/>
    <property type="match status" value="1"/>
</dbReference>
<feature type="active site" description="Proton donor" evidence="2">
    <location>
        <position position="58"/>
    </location>
</feature>
<feature type="domain" description="Phosphoesterase HXTX" evidence="3">
    <location>
        <begin position="27"/>
        <end position="109"/>
    </location>
</feature>
<dbReference type="EC" id="3.1.4.58" evidence="2"/>
<reference evidence="5" key="1">
    <citation type="submission" date="2016-11" db="EMBL/GenBank/DDBJ databases">
        <authorList>
            <person name="Varghese N."/>
            <person name="Submissions S."/>
        </authorList>
    </citation>
    <scope>NUCLEOTIDE SEQUENCE [LARGE SCALE GENOMIC DNA]</scope>
    <source>
        <strain evidence="5">DSM 12395</strain>
    </source>
</reference>
<evidence type="ECO:0000259" key="3">
    <source>
        <dbReference type="Pfam" id="PF02834"/>
    </source>
</evidence>
<evidence type="ECO:0000313" key="5">
    <source>
        <dbReference type="Proteomes" id="UP000184148"/>
    </source>
</evidence>
<protein>
    <recommendedName>
        <fullName evidence="2">RNA 2',3'-cyclic phosphodiesterase</fullName>
        <shortName evidence="2">RNA 2',3'-CPDase</shortName>
        <ecNumber evidence="2">3.1.4.58</ecNumber>
    </recommendedName>
</protein>
<dbReference type="PANTHER" id="PTHR35561:SF1">
    <property type="entry name" value="RNA 2',3'-CYCLIC PHOSPHODIESTERASE"/>
    <property type="match status" value="1"/>
</dbReference>
<dbReference type="GO" id="GO:0016874">
    <property type="term" value="F:ligase activity"/>
    <property type="evidence" value="ECO:0007669"/>
    <property type="project" value="UniProtKB-KW"/>
</dbReference>
<dbReference type="HAMAP" id="MF_01940">
    <property type="entry name" value="RNA_CPDase"/>
    <property type="match status" value="1"/>
</dbReference>
<comment type="similarity">
    <text evidence="2">Belongs to the 2H phosphoesterase superfamily. ThpR family.</text>
</comment>
<comment type="function">
    <text evidence="2">Hydrolyzes RNA 2',3'-cyclic phosphodiester to an RNA 2'-phosphomonoester.</text>
</comment>
<dbReference type="InterPro" id="IPR009097">
    <property type="entry name" value="Cyclic_Pdiesterase"/>
</dbReference>
<organism evidence="4 5">
    <name type="scientific">Desulforamulus putei DSM 12395</name>
    <dbReference type="NCBI Taxonomy" id="1121429"/>
    <lineage>
        <taxon>Bacteria</taxon>
        <taxon>Bacillati</taxon>
        <taxon>Bacillota</taxon>
        <taxon>Clostridia</taxon>
        <taxon>Eubacteriales</taxon>
        <taxon>Peptococcaceae</taxon>
        <taxon>Desulforamulus</taxon>
    </lineage>
</organism>
<feature type="domain" description="Phosphoesterase HXTX" evidence="3">
    <location>
        <begin position="117"/>
        <end position="194"/>
    </location>
</feature>
<gene>
    <name evidence="4" type="ORF">SAMN02745133_02382</name>
</gene>
<sequence>MGSVELTCIKGRQGFMNKLRLFIAIHLPDGLKEQLVKVQDALRHTGADVKWVARDYFHVTLKFLGETPDCQVRDIVQAMGRCCIGFSSFKLNLSGLGTFPPRGKPRVVWAGLGGEKDILLALQGSLEQELHKLGFPLEGRPYSPHLTLGRPRQFGEMDPLVREIEKQKQTLREEWQVTAIHLIQSTLTPQGPIYTTLATVPLS</sequence>
<keyword evidence="4" id="KW-0436">Ligase</keyword>
<dbReference type="InterPro" id="IPR014051">
    <property type="entry name" value="Phosphoesterase_HXTX"/>
</dbReference>
<dbReference type="AlphaFoldDB" id="A0A1M5AV61"/>
<dbReference type="Gene3D" id="3.90.1140.10">
    <property type="entry name" value="Cyclic phosphodiesterase"/>
    <property type="match status" value="1"/>
</dbReference>
<proteinExistence type="inferred from homology"/>
<evidence type="ECO:0000256" key="1">
    <source>
        <dbReference type="ARBA" id="ARBA00022801"/>
    </source>
</evidence>
<name>A0A1M5AV61_9FIRM</name>
<evidence type="ECO:0000256" key="2">
    <source>
        <dbReference type="HAMAP-Rule" id="MF_01940"/>
    </source>
</evidence>
<feature type="short sequence motif" description="HXTX 1" evidence="2">
    <location>
        <begin position="58"/>
        <end position="61"/>
    </location>
</feature>
<dbReference type="STRING" id="1121429.SAMN02745133_02382"/>
<dbReference type="InterPro" id="IPR004175">
    <property type="entry name" value="RNA_CPDase"/>
</dbReference>
<dbReference type="Proteomes" id="UP000184148">
    <property type="component" value="Unassembled WGS sequence"/>
</dbReference>
<dbReference type="GO" id="GO:0008664">
    <property type="term" value="F:RNA 2',3'-cyclic 3'-phosphodiesterase activity"/>
    <property type="evidence" value="ECO:0007669"/>
    <property type="project" value="UniProtKB-EC"/>
</dbReference>
<dbReference type="Pfam" id="PF02834">
    <property type="entry name" value="LigT_PEase"/>
    <property type="match status" value="2"/>
</dbReference>
<keyword evidence="1 2" id="KW-0378">Hydrolase</keyword>
<dbReference type="EMBL" id="FQUY01000019">
    <property type="protein sequence ID" value="SHF33967.1"/>
    <property type="molecule type" value="Genomic_DNA"/>
</dbReference>
<comment type="catalytic activity">
    <reaction evidence="2">
        <text>a 3'-end 2',3'-cyclophospho-ribonucleotide-RNA + H2O = a 3'-end 2'-phospho-ribonucleotide-RNA + H(+)</text>
        <dbReference type="Rhea" id="RHEA:11828"/>
        <dbReference type="Rhea" id="RHEA-COMP:10464"/>
        <dbReference type="Rhea" id="RHEA-COMP:17353"/>
        <dbReference type="ChEBI" id="CHEBI:15377"/>
        <dbReference type="ChEBI" id="CHEBI:15378"/>
        <dbReference type="ChEBI" id="CHEBI:83064"/>
        <dbReference type="ChEBI" id="CHEBI:173113"/>
        <dbReference type="EC" id="3.1.4.58"/>
    </reaction>
</comment>
<dbReference type="GO" id="GO:0004113">
    <property type="term" value="F:2',3'-cyclic-nucleotide 3'-phosphodiesterase activity"/>
    <property type="evidence" value="ECO:0007669"/>
    <property type="project" value="InterPro"/>
</dbReference>
<feature type="short sequence motif" description="HXTX 2" evidence="2">
    <location>
        <begin position="145"/>
        <end position="148"/>
    </location>
</feature>
<dbReference type="PANTHER" id="PTHR35561">
    <property type="entry name" value="RNA 2',3'-CYCLIC PHOSPHODIESTERASE"/>
    <property type="match status" value="1"/>
</dbReference>
<accession>A0A1M5AV61</accession>
<keyword evidence="5" id="KW-1185">Reference proteome</keyword>
<dbReference type="NCBIfam" id="TIGR02258">
    <property type="entry name" value="2_5_ligase"/>
    <property type="match status" value="1"/>
</dbReference>
<evidence type="ECO:0000313" key="4">
    <source>
        <dbReference type="EMBL" id="SHF33967.1"/>
    </source>
</evidence>